<feature type="domain" description="BPL/LPL catalytic" evidence="1">
    <location>
        <begin position="32"/>
        <end position="228"/>
    </location>
</feature>
<dbReference type="PROSITE" id="PS51733">
    <property type="entry name" value="BPL_LPL_CATALYTIC"/>
    <property type="match status" value="1"/>
</dbReference>
<organism evidence="2 3">
    <name type="scientific">Lentisphaera araneosa HTCC2155</name>
    <dbReference type="NCBI Taxonomy" id="313628"/>
    <lineage>
        <taxon>Bacteria</taxon>
        <taxon>Pseudomonadati</taxon>
        <taxon>Lentisphaerota</taxon>
        <taxon>Lentisphaeria</taxon>
        <taxon>Lentisphaerales</taxon>
        <taxon>Lentisphaeraceae</taxon>
        <taxon>Lentisphaera</taxon>
    </lineage>
</organism>
<dbReference type="PANTHER" id="PTHR43679">
    <property type="entry name" value="OCTANOYLTRANSFERASE LIPM-RELATED"/>
    <property type="match status" value="1"/>
</dbReference>
<dbReference type="AlphaFoldDB" id="A6DKW5"/>
<dbReference type="InterPro" id="IPR050664">
    <property type="entry name" value="Octanoyltrans_LipM/LipL"/>
</dbReference>
<gene>
    <name evidence="2" type="ORF">LNTAR_20213</name>
</gene>
<proteinExistence type="predicted"/>
<keyword evidence="2" id="KW-0436">Ligase</keyword>
<dbReference type="InterPro" id="IPR045864">
    <property type="entry name" value="aa-tRNA-synth_II/BPL/LPL"/>
</dbReference>
<dbReference type="PANTHER" id="PTHR43679:SF2">
    <property type="entry name" value="OCTANOYL-[GCVH]:PROTEIN N-OCTANOYLTRANSFERASE"/>
    <property type="match status" value="1"/>
</dbReference>
<name>A6DKW5_9BACT</name>
<dbReference type="SUPFAM" id="SSF55681">
    <property type="entry name" value="Class II aaRS and biotin synthetases"/>
    <property type="match status" value="1"/>
</dbReference>
<reference evidence="2 3" key="1">
    <citation type="journal article" date="2010" name="J. Bacteriol.">
        <title>Genome sequence of Lentisphaera araneosa HTCC2155T, the type species of the order Lentisphaerales in the phylum Lentisphaerae.</title>
        <authorList>
            <person name="Thrash J.C."/>
            <person name="Cho J.C."/>
            <person name="Vergin K.L."/>
            <person name="Morris R.M."/>
            <person name="Giovannoni S.J."/>
        </authorList>
    </citation>
    <scope>NUCLEOTIDE SEQUENCE [LARGE SCALE GENOMIC DNA]</scope>
    <source>
        <strain evidence="2 3">HTCC2155</strain>
    </source>
</reference>
<dbReference type="RefSeq" id="WP_007278527.1">
    <property type="nucleotide sequence ID" value="NZ_ABCK01000008.1"/>
</dbReference>
<dbReference type="GO" id="GO:0016874">
    <property type="term" value="F:ligase activity"/>
    <property type="evidence" value="ECO:0007669"/>
    <property type="project" value="UniProtKB-KW"/>
</dbReference>
<dbReference type="Pfam" id="PF21948">
    <property type="entry name" value="LplA-B_cat"/>
    <property type="match status" value="1"/>
</dbReference>
<accession>A6DKW5</accession>
<keyword evidence="3" id="KW-1185">Reference proteome</keyword>
<dbReference type="STRING" id="313628.LNTAR_20213"/>
<evidence type="ECO:0000313" key="3">
    <source>
        <dbReference type="Proteomes" id="UP000004947"/>
    </source>
</evidence>
<dbReference type="InterPro" id="IPR004143">
    <property type="entry name" value="BPL_LPL_catalytic"/>
</dbReference>
<dbReference type="eggNOG" id="COG0095">
    <property type="taxonomic scope" value="Bacteria"/>
</dbReference>
<evidence type="ECO:0000259" key="1">
    <source>
        <dbReference type="PROSITE" id="PS51733"/>
    </source>
</evidence>
<evidence type="ECO:0000313" key="2">
    <source>
        <dbReference type="EMBL" id="EDM27567.1"/>
    </source>
</evidence>
<comment type="caution">
    <text evidence="2">The sequence shown here is derived from an EMBL/GenBank/DDBJ whole genome shotgun (WGS) entry which is preliminary data.</text>
</comment>
<dbReference type="OrthoDB" id="9787898at2"/>
<dbReference type="Gene3D" id="3.30.930.10">
    <property type="entry name" value="Bira Bifunctional Protein, Domain 2"/>
    <property type="match status" value="1"/>
</dbReference>
<protein>
    <submittedName>
        <fullName evidence="2">Lipoate-protein ligase</fullName>
    </submittedName>
</protein>
<dbReference type="EMBL" id="ABCK01000008">
    <property type="protein sequence ID" value="EDM27567.1"/>
    <property type="molecule type" value="Genomic_DNA"/>
</dbReference>
<dbReference type="Proteomes" id="UP000004947">
    <property type="component" value="Unassembled WGS sequence"/>
</dbReference>
<sequence>MNKEEWFLWQDEEHSAAENMAIDEALMELAMDLPGPLLRLYEWQEEAVSFGYTQKFDRVPQGIKDLVRRPTGGGIVYHKHHFTYTVILPPNHWIVKDTKPVESYAWLNRCVQNALKVFSLDSSLAEQEIPRSVDRAGMVCFVTPTRYDLLLEDKKIAGSAQRRTKLGMLHQGSIECEGYDFLNAKSLREALPKGFEKVIPCNFIAYSPMTLIEGRVIELQEEKYNNKVWNQKR</sequence>